<name>A0A6J6NN49_9ZZZZ</name>
<reference evidence="2" key="1">
    <citation type="submission" date="2020-05" db="EMBL/GenBank/DDBJ databases">
        <authorList>
            <person name="Chiriac C."/>
            <person name="Salcher M."/>
            <person name="Ghai R."/>
            <person name="Kavagutti S V."/>
        </authorList>
    </citation>
    <scope>NUCLEOTIDE SEQUENCE</scope>
</reference>
<evidence type="ECO:0000313" key="2">
    <source>
        <dbReference type="EMBL" id="CAB4686194.1"/>
    </source>
</evidence>
<dbReference type="AlphaFoldDB" id="A0A6J6NN49"/>
<protein>
    <submittedName>
        <fullName evidence="2">Unannotated protein</fullName>
    </submittedName>
</protein>
<evidence type="ECO:0000259" key="1">
    <source>
        <dbReference type="Pfam" id="PF00403"/>
    </source>
</evidence>
<feature type="domain" description="HMA" evidence="1">
    <location>
        <begin position="7"/>
        <end position="63"/>
    </location>
</feature>
<accession>A0A6J6NN49</accession>
<proteinExistence type="predicted"/>
<sequence>MATVTDTIEVTGVKCERCVMRLGKALEGHDGLLAANATLMGQVFVTYDDEKTTRSALVAALAEGGCRERSAC</sequence>
<dbReference type="Pfam" id="PF00403">
    <property type="entry name" value="HMA"/>
    <property type="match status" value="1"/>
</dbReference>
<gene>
    <name evidence="2" type="ORF">UFOPK2399_00304</name>
</gene>
<dbReference type="Gene3D" id="3.30.70.100">
    <property type="match status" value="1"/>
</dbReference>
<dbReference type="InterPro" id="IPR036163">
    <property type="entry name" value="HMA_dom_sf"/>
</dbReference>
<dbReference type="EMBL" id="CAEZXP010000001">
    <property type="protein sequence ID" value="CAB4686194.1"/>
    <property type="molecule type" value="Genomic_DNA"/>
</dbReference>
<dbReference type="GO" id="GO:0046872">
    <property type="term" value="F:metal ion binding"/>
    <property type="evidence" value="ECO:0007669"/>
    <property type="project" value="InterPro"/>
</dbReference>
<dbReference type="InterPro" id="IPR006121">
    <property type="entry name" value="HMA_dom"/>
</dbReference>
<organism evidence="2">
    <name type="scientific">freshwater metagenome</name>
    <dbReference type="NCBI Taxonomy" id="449393"/>
    <lineage>
        <taxon>unclassified sequences</taxon>
        <taxon>metagenomes</taxon>
        <taxon>ecological metagenomes</taxon>
    </lineage>
</organism>
<dbReference type="SUPFAM" id="SSF55008">
    <property type="entry name" value="HMA, heavy metal-associated domain"/>
    <property type="match status" value="1"/>
</dbReference>